<comment type="similarity">
    <text evidence="1">Belongs to the UPF0398 family.</text>
</comment>
<gene>
    <name evidence="2" type="ORF">DAT561_0921</name>
</gene>
<sequence length="184" mass="21684">MNIIKRLYITGYKSAELGIFQANDPKISIIKQCLEKQLISYLENGLNWVIISVNLGIEIWAAEVVEELKKNYPELKLGIIYPFKDFGSNWNEQNKEQQKKIENLADYCNSVSHQPYYSPIQYQNHTKFLLEHTDGCLVIYDPEYPGKTAYFLEKAQQFSKKRNYTIQQITMDDLQNCQNYEEYN</sequence>
<protein>
    <recommendedName>
        <fullName evidence="1">UPF0398 protein DAT561_0921</fullName>
    </recommendedName>
</protein>
<dbReference type="PANTHER" id="PTHR38440:SF1">
    <property type="entry name" value="UPF0398 PROTEIN SPR0331"/>
    <property type="match status" value="1"/>
</dbReference>
<proteinExistence type="inferred from homology"/>
<dbReference type="PANTHER" id="PTHR38440">
    <property type="entry name" value="UPF0398 PROTEIN YPSA"/>
    <property type="match status" value="1"/>
</dbReference>
<dbReference type="Gene3D" id="3.40.50.450">
    <property type="match status" value="1"/>
</dbReference>
<evidence type="ECO:0000313" key="2">
    <source>
        <dbReference type="EMBL" id="BBC61033.1"/>
    </source>
</evidence>
<evidence type="ECO:0000313" key="3">
    <source>
        <dbReference type="Proteomes" id="UP000269226"/>
    </source>
</evidence>
<dbReference type="GeneID" id="57043472"/>
<dbReference type="SUPFAM" id="SSF102405">
    <property type="entry name" value="MCP/YpsA-like"/>
    <property type="match status" value="1"/>
</dbReference>
<dbReference type="Pfam" id="PF06908">
    <property type="entry name" value="YpsA"/>
    <property type="match status" value="1"/>
</dbReference>
<dbReference type="EMBL" id="AP018492">
    <property type="protein sequence ID" value="BBC61033.1"/>
    <property type="molecule type" value="Genomic_DNA"/>
</dbReference>
<reference evidence="2 3" key="1">
    <citation type="submission" date="2018-01" db="EMBL/GenBank/DDBJ databases">
        <title>Whole genome sequence of Melissococcus plutonius DAT561.</title>
        <authorList>
            <person name="Okumura K."/>
            <person name="Takamatsu D."/>
            <person name="Okura M."/>
        </authorList>
    </citation>
    <scope>NUCLEOTIDE SEQUENCE [LARGE SCALE GENOMIC DNA]</scope>
    <source>
        <strain evidence="2 3">DAT561</strain>
    </source>
</reference>
<dbReference type="HAMAP" id="MF_01575">
    <property type="entry name" value="UPF0398"/>
    <property type="match status" value="1"/>
</dbReference>
<evidence type="ECO:0000256" key="1">
    <source>
        <dbReference type="HAMAP-Rule" id="MF_01575"/>
    </source>
</evidence>
<dbReference type="NCBIfam" id="NF010181">
    <property type="entry name" value="PRK13660.1"/>
    <property type="match status" value="1"/>
</dbReference>
<name>A0A2Z5Y2S2_9ENTE</name>
<dbReference type="RefSeq" id="WP_015694965.1">
    <property type="nucleotide sequence ID" value="NZ_AP018492.1"/>
</dbReference>
<dbReference type="AlphaFoldDB" id="A0A2Z5Y2S2"/>
<dbReference type="Proteomes" id="UP000269226">
    <property type="component" value="Chromosome"/>
</dbReference>
<organism evidence="2 3">
    <name type="scientific">Melissococcus plutonius</name>
    <dbReference type="NCBI Taxonomy" id="33970"/>
    <lineage>
        <taxon>Bacteria</taxon>
        <taxon>Bacillati</taxon>
        <taxon>Bacillota</taxon>
        <taxon>Bacilli</taxon>
        <taxon>Lactobacillales</taxon>
        <taxon>Enterococcaceae</taxon>
        <taxon>Melissococcus</taxon>
    </lineage>
</organism>
<accession>A0A2Z5Y2S2</accession>
<dbReference type="PIRSF" id="PIRSF021290">
    <property type="entry name" value="DUF1273"/>
    <property type="match status" value="1"/>
</dbReference>
<dbReference type="InterPro" id="IPR010697">
    <property type="entry name" value="YspA"/>
</dbReference>